<dbReference type="AlphaFoldDB" id="A0A9J6QJW0"/>
<comment type="caution">
    <text evidence="1">The sequence shown here is derived from an EMBL/GenBank/DDBJ whole genome shotgun (WGS) entry which is preliminary data.</text>
</comment>
<reference evidence="1" key="1">
    <citation type="submission" date="2022-09" db="EMBL/GenBank/DDBJ databases">
        <title>Culturomic study of gut microbiota in children with autism spectrum disorder.</title>
        <authorList>
            <person name="Efimov B.A."/>
            <person name="Chaplin A.V."/>
            <person name="Sokolova S.R."/>
            <person name="Pikina A.P."/>
            <person name="Korzhanova M."/>
            <person name="Belova V."/>
            <person name="Korostin D."/>
        </authorList>
    </citation>
    <scope>NUCLEOTIDE SEQUENCE</scope>
    <source>
        <strain evidence="1">ASD5510</strain>
    </source>
</reference>
<keyword evidence="2" id="KW-1185">Reference proteome</keyword>
<name>A0A9J6QJW0_9FIRM</name>
<protein>
    <submittedName>
        <fullName evidence="1">Uncharacterized protein</fullName>
    </submittedName>
</protein>
<evidence type="ECO:0000313" key="2">
    <source>
        <dbReference type="Proteomes" id="UP001065549"/>
    </source>
</evidence>
<proteinExistence type="predicted"/>
<sequence length="87" mass="9905">MKCGVRFCGGCNPRYDRGKALEEIKEQLKDIDFVHAAEGELHDLLLVIGGCTNCCASFDQFKTKLGVLKMWDKTHIERICDEIEKKN</sequence>
<evidence type="ECO:0000313" key="1">
    <source>
        <dbReference type="EMBL" id="MCU7377776.1"/>
    </source>
</evidence>
<dbReference type="Proteomes" id="UP001065549">
    <property type="component" value="Unassembled WGS sequence"/>
</dbReference>
<gene>
    <name evidence="1" type="ORF">OBO34_05325</name>
</gene>
<accession>A0A9J6QJW0</accession>
<organism evidence="1 2">
    <name type="scientific">Hominibacterium faecale</name>
    <dbReference type="NCBI Taxonomy" id="2839743"/>
    <lineage>
        <taxon>Bacteria</taxon>
        <taxon>Bacillati</taxon>
        <taxon>Bacillota</taxon>
        <taxon>Clostridia</taxon>
        <taxon>Peptostreptococcales</taxon>
        <taxon>Anaerovoracaceae</taxon>
        <taxon>Hominibacterium</taxon>
    </lineage>
</organism>
<dbReference type="RefSeq" id="WP_148394961.1">
    <property type="nucleotide sequence ID" value="NZ_JAJAGH010000004.1"/>
</dbReference>
<dbReference type="EMBL" id="JAOSHN010000002">
    <property type="protein sequence ID" value="MCU7377776.1"/>
    <property type="molecule type" value="Genomic_DNA"/>
</dbReference>